<accession>A0A0L0T3L7</accession>
<dbReference type="EMBL" id="GG745359">
    <property type="protein sequence ID" value="KNE69149.1"/>
    <property type="molecule type" value="Genomic_DNA"/>
</dbReference>
<dbReference type="AlphaFoldDB" id="A0A0L0T3L7"/>
<gene>
    <name evidence="2" type="ORF">AMAG_14006</name>
</gene>
<keyword evidence="3" id="KW-1185">Reference proteome</keyword>
<dbReference type="CDD" id="cd00882">
    <property type="entry name" value="Ras_like_GTPase"/>
    <property type="match status" value="1"/>
</dbReference>
<dbReference type="Proteomes" id="UP000054350">
    <property type="component" value="Unassembled WGS sequence"/>
</dbReference>
<name>A0A0L0T3L7_ALLM3</name>
<dbReference type="OrthoDB" id="2157125at2759"/>
<evidence type="ECO:0000313" key="3">
    <source>
        <dbReference type="Proteomes" id="UP000054350"/>
    </source>
</evidence>
<dbReference type="GO" id="GO:0005525">
    <property type="term" value="F:GTP binding"/>
    <property type="evidence" value="ECO:0007669"/>
    <property type="project" value="InterPro"/>
</dbReference>
<dbReference type="Gene3D" id="3.40.50.300">
    <property type="entry name" value="P-loop containing nucleotide triphosphate hydrolases"/>
    <property type="match status" value="1"/>
</dbReference>
<reference evidence="3" key="2">
    <citation type="submission" date="2009-11" db="EMBL/GenBank/DDBJ databases">
        <title>The Genome Sequence of Allomyces macrogynus strain ATCC 38327.</title>
        <authorList>
            <consortium name="The Broad Institute Genome Sequencing Platform"/>
            <person name="Russ C."/>
            <person name="Cuomo C."/>
            <person name="Shea T."/>
            <person name="Young S.K."/>
            <person name="Zeng Q."/>
            <person name="Koehrsen M."/>
            <person name="Haas B."/>
            <person name="Borodovsky M."/>
            <person name="Guigo R."/>
            <person name="Alvarado L."/>
            <person name="Berlin A."/>
            <person name="Borenstein D."/>
            <person name="Chen Z."/>
            <person name="Engels R."/>
            <person name="Freedman E."/>
            <person name="Gellesch M."/>
            <person name="Goldberg J."/>
            <person name="Griggs A."/>
            <person name="Gujja S."/>
            <person name="Heiman D."/>
            <person name="Hepburn T."/>
            <person name="Howarth C."/>
            <person name="Jen D."/>
            <person name="Larson L."/>
            <person name="Lewis B."/>
            <person name="Mehta T."/>
            <person name="Park D."/>
            <person name="Pearson M."/>
            <person name="Roberts A."/>
            <person name="Saif S."/>
            <person name="Shenoy N."/>
            <person name="Sisk P."/>
            <person name="Stolte C."/>
            <person name="Sykes S."/>
            <person name="Walk T."/>
            <person name="White J."/>
            <person name="Yandava C."/>
            <person name="Burger G."/>
            <person name="Gray M.W."/>
            <person name="Holland P.W.H."/>
            <person name="King N."/>
            <person name="Lang F.B.F."/>
            <person name="Roger A.J."/>
            <person name="Ruiz-Trillo I."/>
            <person name="Lander E."/>
            <person name="Nusbaum C."/>
        </authorList>
    </citation>
    <scope>NUCLEOTIDE SEQUENCE [LARGE SCALE GENOMIC DNA]</scope>
    <source>
        <strain evidence="3">ATCC 38327</strain>
    </source>
</reference>
<reference evidence="2 3" key="1">
    <citation type="submission" date="2009-11" db="EMBL/GenBank/DDBJ databases">
        <title>Annotation of Allomyces macrogynus ATCC 38327.</title>
        <authorList>
            <consortium name="The Broad Institute Genome Sequencing Platform"/>
            <person name="Russ C."/>
            <person name="Cuomo C."/>
            <person name="Burger G."/>
            <person name="Gray M.W."/>
            <person name="Holland P.W.H."/>
            <person name="King N."/>
            <person name="Lang F.B.F."/>
            <person name="Roger A.J."/>
            <person name="Ruiz-Trillo I."/>
            <person name="Young S.K."/>
            <person name="Zeng Q."/>
            <person name="Gargeya S."/>
            <person name="Fitzgerald M."/>
            <person name="Haas B."/>
            <person name="Abouelleil A."/>
            <person name="Alvarado L."/>
            <person name="Arachchi H.M."/>
            <person name="Berlin A."/>
            <person name="Chapman S.B."/>
            <person name="Gearin G."/>
            <person name="Goldberg J."/>
            <person name="Griggs A."/>
            <person name="Gujja S."/>
            <person name="Hansen M."/>
            <person name="Heiman D."/>
            <person name="Howarth C."/>
            <person name="Larimer J."/>
            <person name="Lui A."/>
            <person name="MacDonald P.J.P."/>
            <person name="McCowen C."/>
            <person name="Montmayeur A."/>
            <person name="Murphy C."/>
            <person name="Neiman D."/>
            <person name="Pearson M."/>
            <person name="Priest M."/>
            <person name="Roberts A."/>
            <person name="Saif S."/>
            <person name="Shea T."/>
            <person name="Sisk P."/>
            <person name="Stolte C."/>
            <person name="Sykes S."/>
            <person name="Wortman J."/>
            <person name="Nusbaum C."/>
            <person name="Birren B."/>
        </authorList>
    </citation>
    <scope>NUCLEOTIDE SEQUENCE [LARGE SCALE GENOMIC DNA]</scope>
    <source>
        <strain evidence="2 3">ATCC 38327</strain>
    </source>
</reference>
<organism evidence="2 3">
    <name type="scientific">Allomyces macrogynus (strain ATCC 38327)</name>
    <name type="common">Allomyces javanicus var. macrogynus</name>
    <dbReference type="NCBI Taxonomy" id="578462"/>
    <lineage>
        <taxon>Eukaryota</taxon>
        <taxon>Fungi</taxon>
        <taxon>Fungi incertae sedis</taxon>
        <taxon>Blastocladiomycota</taxon>
        <taxon>Blastocladiomycetes</taxon>
        <taxon>Blastocladiales</taxon>
        <taxon>Blastocladiaceae</taxon>
        <taxon>Allomyces</taxon>
    </lineage>
</organism>
<protein>
    <recommendedName>
        <fullName evidence="1">G domain-containing protein</fullName>
    </recommendedName>
</protein>
<evidence type="ECO:0000259" key="1">
    <source>
        <dbReference type="Pfam" id="PF01926"/>
    </source>
</evidence>
<feature type="domain" description="G" evidence="1">
    <location>
        <begin position="33"/>
        <end position="151"/>
    </location>
</feature>
<dbReference type="VEuPathDB" id="FungiDB:AMAG_14006"/>
<evidence type="ECO:0000313" key="2">
    <source>
        <dbReference type="EMBL" id="KNE69149.1"/>
    </source>
</evidence>
<dbReference type="InterPro" id="IPR027417">
    <property type="entry name" value="P-loop_NTPase"/>
</dbReference>
<sequence length="261" mass="29324">MRLLAPICYTLFHFPSHLQPFKNVTTADLQETVLFIGNPGTGKTTLINSVAGKIISKAGPVFVGGIMFDDSQYTVVDGIKWVNTPGLPDIKQCKLGAKGIIKTLKQPGHYRLIFVFTEYGSCVNPLDLATLETVLNAIDQEDIPFGVIFNKISPKKMKRFVCDLADKLRLLTFINSGSYQTEHVYLARCVDEARDMDDIILSDDFIASIKAFIAQVPKIDIRPDMIKDFDTSTLSYSNVQRIEELAAKQMEQLYAQMEMWQ</sequence>
<proteinExistence type="predicted"/>
<dbReference type="InterPro" id="IPR006073">
    <property type="entry name" value="GTP-bd"/>
</dbReference>
<dbReference type="SUPFAM" id="SSF52540">
    <property type="entry name" value="P-loop containing nucleoside triphosphate hydrolases"/>
    <property type="match status" value="1"/>
</dbReference>
<dbReference type="Pfam" id="PF01926">
    <property type="entry name" value="MMR_HSR1"/>
    <property type="match status" value="1"/>
</dbReference>